<dbReference type="AlphaFoldDB" id="A0A6P8M4I5"/>
<proteinExistence type="predicted"/>
<evidence type="ECO:0000313" key="1">
    <source>
        <dbReference type="Proteomes" id="UP000515180"/>
    </source>
</evidence>
<organism evidence="1 2">
    <name type="scientific">Bombus impatiens</name>
    <name type="common">Bumblebee</name>
    <dbReference type="NCBI Taxonomy" id="132113"/>
    <lineage>
        <taxon>Eukaryota</taxon>
        <taxon>Metazoa</taxon>
        <taxon>Ecdysozoa</taxon>
        <taxon>Arthropoda</taxon>
        <taxon>Hexapoda</taxon>
        <taxon>Insecta</taxon>
        <taxon>Pterygota</taxon>
        <taxon>Neoptera</taxon>
        <taxon>Endopterygota</taxon>
        <taxon>Hymenoptera</taxon>
        <taxon>Apocrita</taxon>
        <taxon>Aculeata</taxon>
        <taxon>Apoidea</taxon>
        <taxon>Anthophila</taxon>
        <taxon>Apidae</taxon>
        <taxon>Bombus</taxon>
        <taxon>Pyrobombus</taxon>
    </lineage>
</organism>
<keyword evidence="1" id="KW-1185">Reference proteome</keyword>
<gene>
    <name evidence="2" type="primary">LOC117152470</name>
</gene>
<name>A0A6P8M4I5_BOMIM</name>
<dbReference type="GeneID" id="117152470"/>
<evidence type="ECO:0000313" key="2">
    <source>
        <dbReference type="RefSeq" id="XP_033180311.1"/>
    </source>
</evidence>
<accession>A0A6P8M4I5</accession>
<dbReference type="RefSeq" id="XP_033180311.1">
    <property type="nucleotide sequence ID" value="XM_033324420.1"/>
</dbReference>
<protein>
    <submittedName>
        <fullName evidence="2">Uncharacterized protein LOC117152470</fullName>
    </submittedName>
</protein>
<sequence length="165" mass="19450">MANVVCFYSLQTVVEQVCFFNAMAGALLKQGNYIVNAAEYKMLLTAIWEDWSTDRLTDEFEIMVEYAKRGALFSRLYCGRINHIENSSPFRDSFYTPLQSNYRTWRFLLHKHRFKNALSDLSVDTEKGGMQDKSYERVLHSIREHQYATKSVLKLEKHWSPPFSW</sequence>
<dbReference type="OrthoDB" id="7696577at2759"/>
<reference evidence="2" key="1">
    <citation type="submission" date="2025-08" db="UniProtKB">
        <authorList>
            <consortium name="RefSeq"/>
        </authorList>
    </citation>
    <scope>IDENTIFICATION</scope>
</reference>
<dbReference type="Proteomes" id="UP000515180">
    <property type="component" value="Unplaced"/>
</dbReference>